<comment type="caution">
    <text evidence="2">The sequence shown here is derived from an EMBL/GenBank/DDBJ whole genome shotgun (WGS) entry which is preliminary data.</text>
</comment>
<accession>A0AAN6UYJ2</accession>
<name>A0AAN6UYJ2_9PEZI</name>
<sequence length="206" mass="23205">MGPHPQSKAHAEGHYTYTLVYRGGPDPGQIYVDTGDYGLRRFLFETPLPTEPSNISSSAASNDHTRRPKGLPTPSSPPCFPLYNDEAPCYFIFYSSANMYGVAEVTFCRTERGTISGIVLRYHDGRQESLGQVRPDKLASSGATLRVEDPVRTPHLWFRLDWLGGERPFTIAAVTLDPPSSADWPDPTSRYENQWYYVPWNGTLEW</sequence>
<feature type="compositionally biased region" description="Polar residues" evidence="1">
    <location>
        <begin position="51"/>
        <end position="62"/>
    </location>
</feature>
<evidence type="ECO:0000256" key="1">
    <source>
        <dbReference type="SAM" id="MobiDB-lite"/>
    </source>
</evidence>
<protein>
    <submittedName>
        <fullName evidence="2">Uncharacterized protein</fullName>
    </submittedName>
</protein>
<dbReference type="Proteomes" id="UP001302676">
    <property type="component" value="Unassembled WGS sequence"/>
</dbReference>
<keyword evidence="3" id="KW-1185">Reference proteome</keyword>
<evidence type="ECO:0000313" key="2">
    <source>
        <dbReference type="EMBL" id="KAK4140850.1"/>
    </source>
</evidence>
<organism evidence="2 3">
    <name type="scientific">Dichotomopilus funicola</name>
    <dbReference type="NCBI Taxonomy" id="1934379"/>
    <lineage>
        <taxon>Eukaryota</taxon>
        <taxon>Fungi</taxon>
        <taxon>Dikarya</taxon>
        <taxon>Ascomycota</taxon>
        <taxon>Pezizomycotina</taxon>
        <taxon>Sordariomycetes</taxon>
        <taxon>Sordariomycetidae</taxon>
        <taxon>Sordariales</taxon>
        <taxon>Chaetomiaceae</taxon>
        <taxon>Dichotomopilus</taxon>
    </lineage>
</organism>
<gene>
    <name evidence="2" type="ORF">C8A04DRAFT_31622</name>
</gene>
<dbReference type="RefSeq" id="XP_062634221.1">
    <property type="nucleotide sequence ID" value="XM_062781812.1"/>
</dbReference>
<proteinExistence type="predicted"/>
<evidence type="ECO:0000313" key="3">
    <source>
        <dbReference type="Proteomes" id="UP001302676"/>
    </source>
</evidence>
<dbReference type="EMBL" id="MU853622">
    <property type="protein sequence ID" value="KAK4140850.1"/>
    <property type="molecule type" value="Genomic_DNA"/>
</dbReference>
<dbReference type="GeneID" id="87818425"/>
<reference evidence="2" key="2">
    <citation type="submission" date="2023-05" db="EMBL/GenBank/DDBJ databases">
        <authorList>
            <consortium name="Lawrence Berkeley National Laboratory"/>
            <person name="Steindorff A."/>
            <person name="Hensen N."/>
            <person name="Bonometti L."/>
            <person name="Westerberg I."/>
            <person name="Brannstrom I.O."/>
            <person name="Guillou S."/>
            <person name="Cros-Aarteil S."/>
            <person name="Calhoun S."/>
            <person name="Haridas S."/>
            <person name="Kuo A."/>
            <person name="Mondo S."/>
            <person name="Pangilinan J."/>
            <person name="Riley R."/>
            <person name="Labutti K."/>
            <person name="Andreopoulos B."/>
            <person name="Lipzen A."/>
            <person name="Chen C."/>
            <person name="Yanf M."/>
            <person name="Daum C."/>
            <person name="Ng V."/>
            <person name="Clum A."/>
            <person name="Ohm R."/>
            <person name="Martin F."/>
            <person name="Silar P."/>
            <person name="Natvig D."/>
            <person name="Lalanne C."/>
            <person name="Gautier V."/>
            <person name="Ament-Velasquez S.L."/>
            <person name="Kruys A."/>
            <person name="Hutchinson M.I."/>
            <person name="Powell A.J."/>
            <person name="Barry K."/>
            <person name="Miller A.N."/>
            <person name="Grigoriev I.V."/>
            <person name="Debuchy R."/>
            <person name="Gladieux P."/>
            <person name="Thoren M.H."/>
            <person name="Johannesson H."/>
        </authorList>
    </citation>
    <scope>NUCLEOTIDE SEQUENCE</scope>
    <source>
        <strain evidence="2">CBS 141.50</strain>
    </source>
</reference>
<dbReference type="AlphaFoldDB" id="A0AAN6UYJ2"/>
<feature type="region of interest" description="Disordered" evidence="1">
    <location>
        <begin position="50"/>
        <end position="77"/>
    </location>
</feature>
<reference evidence="2" key="1">
    <citation type="journal article" date="2023" name="Mol. Phylogenet. Evol.">
        <title>Genome-scale phylogeny and comparative genomics of the fungal order Sordariales.</title>
        <authorList>
            <person name="Hensen N."/>
            <person name="Bonometti L."/>
            <person name="Westerberg I."/>
            <person name="Brannstrom I.O."/>
            <person name="Guillou S."/>
            <person name="Cros-Aarteil S."/>
            <person name="Calhoun S."/>
            <person name="Haridas S."/>
            <person name="Kuo A."/>
            <person name="Mondo S."/>
            <person name="Pangilinan J."/>
            <person name="Riley R."/>
            <person name="LaButti K."/>
            <person name="Andreopoulos B."/>
            <person name="Lipzen A."/>
            <person name="Chen C."/>
            <person name="Yan M."/>
            <person name="Daum C."/>
            <person name="Ng V."/>
            <person name="Clum A."/>
            <person name="Steindorff A."/>
            <person name="Ohm R.A."/>
            <person name="Martin F."/>
            <person name="Silar P."/>
            <person name="Natvig D.O."/>
            <person name="Lalanne C."/>
            <person name="Gautier V."/>
            <person name="Ament-Velasquez S.L."/>
            <person name="Kruys A."/>
            <person name="Hutchinson M.I."/>
            <person name="Powell A.J."/>
            <person name="Barry K."/>
            <person name="Miller A.N."/>
            <person name="Grigoriev I.V."/>
            <person name="Debuchy R."/>
            <person name="Gladieux P."/>
            <person name="Hiltunen Thoren M."/>
            <person name="Johannesson H."/>
        </authorList>
    </citation>
    <scope>NUCLEOTIDE SEQUENCE</scope>
    <source>
        <strain evidence="2">CBS 141.50</strain>
    </source>
</reference>